<gene>
    <name evidence="2" type="ordered locus">Hneap_1669</name>
</gene>
<evidence type="ECO:0000259" key="1">
    <source>
        <dbReference type="Pfam" id="PF13614"/>
    </source>
</evidence>
<dbReference type="CDD" id="cd02042">
    <property type="entry name" value="ParAB_family"/>
    <property type="match status" value="1"/>
</dbReference>
<dbReference type="InterPro" id="IPR027417">
    <property type="entry name" value="P-loop_NTPase"/>
</dbReference>
<dbReference type="STRING" id="555778.Hneap_1669"/>
<keyword evidence="3" id="KW-1185">Reference proteome</keyword>
<name>D0L1C2_HALNC</name>
<dbReference type="PANTHER" id="PTHR13696:SF99">
    <property type="entry name" value="COBYRINIC ACID AC-DIAMIDE SYNTHASE"/>
    <property type="match status" value="1"/>
</dbReference>
<dbReference type="RefSeq" id="WP_012824528.1">
    <property type="nucleotide sequence ID" value="NC_013422.1"/>
</dbReference>
<dbReference type="Pfam" id="PF13614">
    <property type="entry name" value="AAA_31"/>
    <property type="match status" value="1"/>
</dbReference>
<dbReference type="InterPro" id="IPR025669">
    <property type="entry name" value="AAA_dom"/>
</dbReference>
<dbReference type="Gene3D" id="3.40.50.300">
    <property type="entry name" value="P-loop containing nucleotide triphosphate hydrolases"/>
    <property type="match status" value="1"/>
</dbReference>
<evidence type="ECO:0000313" key="2">
    <source>
        <dbReference type="EMBL" id="ACX96495.1"/>
    </source>
</evidence>
<dbReference type="OrthoDB" id="9815116at2"/>
<organism evidence="2 3">
    <name type="scientific">Halothiobacillus neapolitanus (strain ATCC 23641 / DSM 15147 / CIP 104769 / NCIMB 8539 / c2)</name>
    <name type="common">Thiobacillus neapolitanus</name>
    <dbReference type="NCBI Taxonomy" id="555778"/>
    <lineage>
        <taxon>Bacteria</taxon>
        <taxon>Pseudomonadati</taxon>
        <taxon>Pseudomonadota</taxon>
        <taxon>Gammaproteobacteria</taxon>
        <taxon>Chromatiales</taxon>
        <taxon>Halothiobacillaceae</taxon>
        <taxon>Halothiobacillus</taxon>
    </lineage>
</organism>
<dbReference type="InterPro" id="IPR050678">
    <property type="entry name" value="DNA_Partitioning_ATPase"/>
</dbReference>
<dbReference type="Proteomes" id="UP000009102">
    <property type="component" value="Chromosome"/>
</dbReference>
<reference evidence="2 3" key="1">
    <citation type="submission" date="2009-10" db="EMBL/GenBank/DDBJ databases">
        <title>Complete sequence of Halothiobacillus neapolitanus c2.</title>
        <authorList>
            <consortium name="US DOE Joint Genome Institute"/>
            <person name="Lucas S."/>
            <person name="Copeland A."/>
            <person name="Lapidus A."/>
            <person name="Glavina del Rio T."/>
            <person name="Tice H."/>
            <person name="Bruce D."/>
            <person name="Goodwin L."/>
            <person name="Pitluck S."/>
            <person name="Davenport K."/>
            <person name="Brettin T."/>
            <person name="Detter J.C."/>
            <person name="Han C."/>
            <person name="Tapia R."/>
            <person name="Larimer F."/>
            <person name="Land M."/>
            <person name="Hauser L."/>
            <person name="Kyrpides N."/>
            <person name="Mikhailova N."/>
            <person name="Kerfeld C."/>
            <person name="Cannon G."/>
            <person name="Heinhort S."/>
        </authorList>
    </citation>
    <scope>NUCLEOTIDE SEQUENCE [LARGE SCALE GENOMIC DNA]</scope>
    <source>
        <strain evidence="3">ATCC 23641 / c2</strain>
    </source>
</reference>
<protein>
    <submittedName>
        <fullName evidence="2">Cobyrinic acid ac-diamide synthase</fullName>
    </submittedName>
</protein>
<evidence type="ECO:0000313" key="3">
    <source>
        <dbReference type="Proteomes" id="UP000009102"/>
    </source>
</evidence>
<accession>D0L1C2</accession>
<proteinExistence type="predicted"/>
<dbReference type="AlphaFoldDB" id="D0L1C2"/>
<feature type="domain" description="AAA" evidence="1">
    <location>
        <begin position="1"/>
        <end position="167"/>
    </location>
</feature>
<dbReference type="EMBL" id="CP001801">
    <property type="protein sequence ID" value="ACX96495.1"/>
    <property type="molecule type" value="Genomic_DNA"/>
</dbReference>
<dbReference type="PANTHER" id="PTHR13696">
    <property type="entry name" value="P-LOOP CONTAINING NUCLEOSIDE TRIPHOSPHATE HYDROLASE"/>
    <property type="match status" value="1"/>
</dbReference>
<dbReference type="KEGG" id="hna:Hneap_1669"/>
<sequence>MNIITVTNQKGGVGKTTVSVHLACGLAERGYKTLLVDLDGQGQASTHLTGDTAINRRPNGGAELLFDLEKLKTGISPLTTPLGVDLLFGHNALSRIDEGERTTGDAMGVRDYVRALPYDFIVIDTPPAMQLRQLAAVLWADRLITVIEPEEKAVAGWTRVRDMIKAASAKGLLVDGFEAKVLLNRVDSRIADQRNAVKQMKAAVPGMIDTVLTARQAVVSTAYSSRLPIWHLKKDKVDADYAALWRDLPIAIGLTDRVHPSTVTEVA</sequence>
<dbReference type="HOGENOM" id="CLU_037612_1_1_6"/>
<dbReference type="SUPFAM" id="SSF52540">
    <property type="entry name" value="P-loop containing nucleoside triphosphate hydrolases"/>
    <property type="match status" value="1"/>
</dbReference>
<dbReference type="eggNOG" id="COG1192">
    <property type="taxonomic scope" value="Bacteria"/>
</dbReference>